<feature type="transmembrane region" description="Helical" evidence="6">
    <location>
        <begin position="195"/>
        <end position="215"/>
    </location>
</feature>
<dbReference type="Proteomes" id="UP000186806">
    <property type="component" value="Unassembled WGS sequence"/>
</dbReference>
<evidence type="ECO:0000313" key="7">
    <source>
        <dbReference type="EMBL" id="OLO10141.1"/>
    </source>
</evidence>
<evidence type="ECO:0000313" key="8">
    <source>
        <dbReference type="Proteomes" id="UP000186806"/>
    </source>
</evidence>
<dbReference type="SUPFAM" id="SSF103473">
    <property type="entry name" value="MFS general substrate transporter"/>
    <property type="match status" value="1"/>
</dbReference>
<evidence type="ECO:0000256" key="4">
    <source>
        <dbReference type="ARBA" id="ARBA00022989"/>
    </source>
</evidence>
<evidence type="ECO:0000256" key="5">
    <source>
        <dbReference type="ARBA" id="ARBA00023136"/>
    </source>
</evidence>
<protein>
    <recommendedName>
        <fullName evidence="9">MFS transporter</fullName>
    </recommendedName>
</protein>
<proteinExistence type="predicted"/>
<keyword evidence="2" id="KW-0813">Transport</keyword>
<dbReference type="AlphaFoldDB" id="A0A1Q8T8Y0"/>
<feature type="transmembrane region" description="Helical" evidence="6">
    <location>
        <begin position="402"/>
        <end position="420"/>
    </location>
</feature>
<dbReference type="GO" id="GO:0016020">
    <property type="term" value="C:membrane"/>
    <property type="evidence" value="ECO:0007669"/>
    <property type="project" value="UniProtKB-SubCell"/>
</dbReference>
<feature type="transmembrane region" description="Helical" evidence="6">
    <location>
        <begin position="103"/>
        <end position="123"/>
    </location>
</feature>
<evidence type="ECO:0008006" key="9">
    <source>
        <dbReference type="Google" id="ProtNLM"/>
    </source>
</evidence>
<dbReference type="RefSeq" id="WP_075370301.1">
    <property type="nucleotide sequence ID" value="NZ_MSDQ01000042.1"/>
</dbReference>
<dbReference type="InterPro" id="IPR011701">
    <property type="entry name" value="MFS"/>
</dbReference>
<feature type="transmembrane region" description="Helical" evidence="6">
    <location>
        <begin position="227"/>
        <end position="250"/>
    </location>
</feature>
<keyword evidence="4 6" id="KW-1133">Transmembrane helix</keyword>
<organism evidence="7 8">
    <name type="scientific">Chromohalobacter japonicus</name>
    <dbReference type="NCBI Taxonomy" id="223900"/>
    <lineage>
        <taxon>Bacteria</taxon>
        <taxon>Pseudomonadati</taxon>
        <taxon>Pseudomonadota</taxon>
        <taxon>Gammaproteobacteria</taxon>
        <taxon>Oceanospirillales</taxon>
        <taxon>Halomonadaceae</taxon>
        <taxon>Chromohalobacter</taxon>
    </lineage>
</organism>
<sequence>MSPRLIVGMIGMLIACIAADINQEATSLALADIRGAYGFSIDQGSWFTTLYSTGVAMGMLVAPWLAVTYSMRRFATAAMVLLAALGLCCAMTESRSILLTLRWIQGLSNGFLIPLLMAVALRFLTPSTKLFGLAAYGLTATFAPNIASPVVIWADQGLGIDFVFWAVVPLCLLAASLVLYGLPQDPLPPGRWRQFDWLGLMLGWGLCASVVTLFTQGERLDWFNAPLVRWLALSSAALLPLFILRCWLVPVPFIRPQLVKRANFGFGIFMLVGVIALGASAASLPSEFLAEVQGYRPLQSLPVTLALALPSLLMLPLTAFVLNFERVDCRWIMALGLLLMASASWMNSYATVEWAREQFYLSQLIFACGQSMVVVGLLMTATAVIDPMEGPFGSATINTSRALAGPIAGGFIGHALVIASDDHAHALLDRLGAMRFSLTQAMPLSGYDSEALQWSPNLYASEAFIHLYEQISTHAEVLAYADIWRAMALMALILVPFCLLPKRTYSPRFHRPKPL</sequence>
<name>A0A1Q8T8Y0_9GAMM</name>
<evidence type="ECO:0000256" key="2">
    <source>
        <dbReference type="ARBA" id="ARBA00022448"/>
    </source>
</evidence>
<evidence type="ECO:0000256" key="1">
    <source>
        <dbReference type="ARBA" id="ARBA00004141"/>
    </source>
</evidence>
<dbReference type="GO" id="GO:0022857">
    <property type="term" value="F:transmembrane transporter activity"/>
    <property type="evidence" value="ECO:0007669"/>
    <property type="project" value="InterPro"/>
</dbReference>
<dbReference type="Pfam" id="PF07690">
    <property type="entry name" value="MFS_1"/>
    <property type="match status" value="1"/>
</dbReference>
<feature type="transmembrane region" description="Helical" evidence="6">
    <location>
        <begin position="47"/>
        <end position="67"/>
    </location>
</feature>
<evidence type="ECO:0000256" key="6">
    <source>
        <dbReference type="SAM" id="Phobius"/>
    </source>
</evidence>
<feature type="transmembrane region" description="Helical" evidence="6">
    <location>
        <begin position="483"/>
        <end position="501"/>
    </location>
</feature>
<dbReference type="PANTHER" id="PTHR42718">
    <property type="entry name" value="MAJOR FACILITATOR SUPERFAMILY MULTIDRUG TRANSPORTER MFSC"/>
    <property type="match status" value="1"/>
</dbReference>
<keyword evidence="5 6" id="KW-0472">Membrane</keyword>
<comment type="subcellular location">
    <subcellularLocation>
        <location evidence="1">Membrane</location>
        <topology evidence="1">Multi-pass membrane protein</topology>
    </subcellularLocation>
</comment>
<dbReference type="Gene3D" id="1.20.1250.20">
    <property type="entry name" value="MFS general substrate transporter like domains"/>
    <property type="match status" value="1"/>
</dbReference>
<dbReference type="EMBL" id="MSDQ01000042">
    <property type="protein sequence ID" value="OLO10141.1"/>
    <property type="molecule type" value="Genomic_DNA"/>
</dbReference>
<feature type="transmembrane region" description="Helical" evidence="6">
    <location>
        <begin position="74"/>
        <end position="97"/>
    </location>
</feature>
<keyword evidence="8" id="KW-1185">Reference proteome</keyword>
<evidence type="ECO:0000256" key="3">
    <source>
        <dbReference type="ARBA" id="ARBA00022692"/>
    </source>
</evidence>
<gene>
    <name evidence="7" type="ORF">BTW10_16210</name>
</gene>
<feature type="transmembrane region" description="Helical" evidence="6">
    <location>
        <begin position="303"/>
        <end position="324"/>
    </location>
</feature>
<feature type="transmembrane region" description="Helical" evidence="6">
    <location>
        <begin position="130"/>
        <end position="150"/>
    </location>
</feature>
<comment type="caution">
    <text evidence="7">The sequence shown here is derived from an EMBL/GenBank/DDBJ whole genome shotgun (WGS) entry which is preliminary data.</text>
</comment>
<feature type="transmembrane region" description="Helical" evidence="6">
    <location>
        <begin position="360"/>
        <end position="381"/>
    </location>
</feature>
<feature type="transmembrane region" description="Helical" evidence="6">
    <location>
        <begin position="162"/>
        <end position="183"/>
    </location>
</feature>
<keyword evidence="3 6" id="KW-0812">Transmembrane</keyword>
<feature type="transmembrane region" description="Helical" evidence="6">
    <location>
        <begin position="331"/>
        <end position="348"/>
    </location>
</feature>
<reference evidence="7 8" key="1">
    <citation type="submission" date="2016-12" db="EMBL/GenBank/DDBJ databases">
        <title>Draft genome sequences of strains Salinicola socius SMB35, Salinicola sp. MH3R3-1 and Chromohalobacter sp. SMB17 from the Verkhnekamsk potash mining region of Russia.</title>
        <authorList>
            <person name="Mavrodi D.V."/>
            <person name="Olsson B.E."/>
            <person name="Korsakova E.S."/>
            <person name="Pyankova A."/>
            <person name="Mavrodi O.V."/>
            <person name="Plotnikova E.G."/>
        </authorList>
    </citation>
    <scope>NUCLEOTIDE SEQUENCE [LARGE SCALE GENOMIC DNA]</scope>
    <source>
        <strain evidence="7 8">SMB17</strain>
    </source>
</reference>
<dbReference type="PANTHER" id="PTHR42718:SF9">
    <property type="entry name" value="MAJOR FACILITATOR SUPERFAMILY MULTIDRUG TRANSPORTER MFSC"/>
    <property type="match status" value="1"/>
</dbReference>
<feature type="transmembrane region" description="Helical" evidence="6">
    <location>
        <begin position="262"/>
        <end position="283"/>
    </location>
</feature>
<dbReference type="PROSITE" id="PS51257">
    <property type="entry name" value="PROKAR_LIPOPROTEIN"/>
    <property type="match status" value="1"/>
</dbReference>
<dbReference type="InterPro" id="IPR036259">
    <property type="entry name" value="MFS_trans_sf"/>
</dbReference>
<accession>A0A1Q8T8Y0</accession>